<evidence type="ECO:0000259" key="7">
    <source>
        <dbReference type="Pfam" id="PF06271"/>
    </source>
</evidence>
<keyword evidence="5 6" id="KW-0472">Membrane</keyword>
<feature type="transmembrane region" description="Helical" evidence="6">
    <location>
        <begin position="64"/>
        <end position="87"/>
    </location>
</feature>
<dbReference type="Proteomes" id="UP000031518">
    <property type="component" value="Unassembled WGS sequence"/>
</dbReference>
<dbReference type="GO" id="GO:0005886">
    <property type="term" value="C:plasma membrane"/>
    <property type="evidence" value="ECO:0007669"/>
    <property type="project" value="UniProtKB-SubCell"/>
</dbReference>
<keyword evidence="4 6" id="KW-1133">Transmembrane helix</keyword>
<dbReference type="PANTHER" id="PTHR36115:SF6">
    <property type="entry name" value="PROLINE-RICH ANTIGEN HOMOLOG"/>
    <property type="match status" value="1"/>
</dbReference>
<reference evidence="8 9" key="2">
    <citation type="submission" date="2015-01" db="EMBL/GenBank/DDBJ databases">
        <title>Complete genome sequence of Pyrinomonas methylaliphatogenes type strain K22T.</title>
        <authorList>
            <person name="Lee K.C.Y."/>
            <person name="Power J.F."/>
            <person name="Dunfield P.F."/>
            <person name="Morgan X.C."/>
            <person name="Huttenhower C."/>
            <person name="Stott M.B."/>
        </authorList>
    </citation>
    <scope>NUCLEOTIDE SEQUENCE [LARGE SCALE GENOMIC DNA]</scope>
    <source>
        <strain evidence="8 9">K22</strain>
    </source>
</reference>
<dbReference type="InterPro" id="IPR010432">
    <property type="entry name" value="RDD"/>
</dbReference>
<proteinExistence type="predicted"/>
<feature type="transmembrane region" description="Helical" evidence="6">
    <location>
        <begin position="20"/>
        <end position="44"/>
    </location>
</feature>
<keyword evidence="3 6" id="KW-0812">Transmembrane</keyword>
<gene>
    <name evidence="8" type="ORF">PYK22_02941</name>
</gene>
<evidence type="ECO:0000256" key="1">
    <source>
        <dbReference type="ARBA" id="ARBA00004651"/>
    </source>
</evidence>
<dbReference type="AlphaFoldDB" id="A0A0B6X3M1"/>
<dbReference type="RefSeq" id="WP_060635725.1">
    <property type="nucleotide sequence ID" value="NZ_CBXV010000008.1"/>
</dbReference>
<dbReference type="PANTHER" id="PTHR36115">
    <property type="entry name" value="PROLINE-RICH ANTIGEN HOMOLOG-RELATED"/>
    <property type="match status" value="1"/>
</dbReference>
<dbReference type="InterPro" id="IPR051791">
    <property type="entry name" value="Pra-immunoreactive"/>
</dbReference>
<comment type="subcellular location">
    <subcellularLocation>
        <location evidence="1">Cell membrane</location>
        <topology evidence="1">Multi-pass membrane protein</topology>
    </subcellularLocation>
</comment>
<evidence type="ECO:0000256" key="5">
    <source>
        <dbReference type="ARBA" id="ARBA00023136"/>
    </source>
</evidence>
<evidence type="ECO:0000256" key="6">
    <source>
        <dbReference type="SAM" id="Phobius"/>
    </source>
</evidence>
<keyword evidence="9" id="KW-1185">Reference proteome</keyword>
<name>A0A0B6X3M1_9BACT</name>
<dbReference type="EMBL" id="CBXV010000008">
    <property type="protein sequence ID" value="CDM66900.1"/>
    <property type="molecule type" value="Genomic_DNA"/>
</dbReference>
<keyword evidence="2" id="KW-1003">Cell membrane</keyword>
<evidence type="ECO:0000256" key="4">
    <source>
        <dbReference type="ARBA" id="ARBA00022989"/>
    </source>
</evidence>
<feature type="transmembrane region" description="Helical" evidence="6">
    <location>
        <begin position="108"/>
        <end position="132"/>
    </location>
</feature>
<sequence>MTTRVEQKRSANVHTRHAPFALRCGALLLDYTLVVSLLAASTFVAQLLGGGARFFGSTIETFGYLLAIAAALLNFVVAAGLTGSTFGKWATGLRIERPDGESLGLWRAFLRHFIGYPISLLLLGGGFLLALLDPHGRALHDLIARTEVCIAPEYARRFNER</sequence>
<dbReference type="STRING" id="454194.PYK22_02941"/>
<evidence type="ECO:0000313" key="8">
    <source>
        <dbReference type="EMBL" id="CDM66900.1"/>
    </source>
</evidence>
<protein>
    <submittedName>
        <fullName evidence="8">Predicted membrane protein/domain</fullName>
    </submittedName>
</protein>
<feature type="domain" description="RDD" evidence="7">
    <location>
        <begin position="18"/>
        <end position="144"/>
    </location>
</feature>
<evidence type="ECO:0000256" key="2">
    <source>
        <dbReference type="ARBA" id="ARBA00022475"/>
    </source>
</evidence>
<organism evidence="8 9">
    <name type="scientific">Pyrinomonas methylaliphatogenes</name>
    <dbReference type="NCBI Taxonomy" id="454194"/>
    <lineage>
        <taxon>Bacteria</taxon>
        <taxon>Pseudomonadati</taxon>
        <taxon>Acidobacteriota</taxon>
        <taxon>Blastocatellia</taxon>
        <taxon>Blastocatellales</taxon>
        <taxon>Pyrinomonadaceae</taxon>
        <taxon>Pyrinomonas</taxon>
    </lineage>
</organism>
<dbReference type="Pfam" id="PF06271">
    <property type="entry name" value="RDD"/>
    <property type="match status" value="1"/>
</dbReference>
<evidence type="ECO:0000256" key="3">
    <source>
        <dbReference type="ARBA" id="ARBA00022692"/>
    </source>
</evidence>
<dbReference type="OrthoDB" id="9793824at2"/>
<reference evidence="8 9" key="1">
    <citation type="submission" date="2013-12" db="EMBL/GenBank/DDBJ databases">
        <authorList>
            <person name="Stott M."/>
        </authorList>
    </citation>
    <scope>NUCLEOTIDE SEQUENCE [LARGE SCALE GENOMIC DNA]</scope>
    <source>
        <strain evidence="8 9">K22</strain>
    </source>
</reference>
<evidence type="ECO:0000313" key="9">
    <source>
        <dbReference type="Proteomes" id="UP000031518"/>
    </source>
</evidence>
<accession>A0A0B6X3M1</accession>